<dbReference type="EMBL" id="JAGRRH010000020">
    <property type="protein sequence ID" value="KAG7347457.1"/>
    <property type="molecule type" value="Genomic_DNA"/>
</dbReference>
<keyword evidence="4" id="KW-1185">Reference proteome</keyword>
<keyword evidence="2" id="KW-0732">Signal</keyword>
<sequence>MKVSFLSLLVSVTFTTESTRALLTAKHNHQRVPRDGGVFATSLMTLQCSSLCVDELLDQVTSEQPDLGIIQELMTSLSKGTISNDENTGNNTNPISDCDKNTVDPTLFDPLLGYYNVSYTLTTRPKDNPVGGKWTRLWKVRRTLQHVLPARPTNSNVTETATRSIAQVVNAIRLDLLWGIIGIWVLLRGDAIPLSQDLAEKTASGKDVATPSKGSPALLPNLSNRTVRVYFDKPRIGFRLIRGGTNDGRVVLERVLSIGPTSSVVLDTPYVDNRIRLGRGGTSGSQFVFARVSEEDEEAVEGWKWVLAESTPNVMNKNQAMLRVGILGVISTVVYKQFQQTIFRWVSGASAIVSAFVLAWLALSTGGIETNGDTYTKGR</sequence>
<proteinExistence type="predicted"/>
<protein>
    <recommendedName>
        <fullName evidence="5">Plastid lipid-associated protein/fibrillin conserved domain-containing protein</fullName>
    </recommendedName>
</protein>
<reference evidence="3" key="2">
    <citation type="submission" date="2021-04" db="EMBL/GenBank/DDBJ databases">
        <authorList>
            <person name="Podell S."/>
        </authorList>
    </citation>
    <scope>NUCLEOTIDE SEQUENCE</scope>
    <source>
        <strain evidence="3">Hildebrandi</strain>
    </source>
</reference>
<keyword evidence="1" id="KW-0472">Membrane</keyword>
<feature type="signal peptide" evidence="2">
    <location>
        <begin position="1"/>
        <end position="21"/>
    </location>
</feature>
<evidence type="ECO:0000313" key="3">
    <source>
        <dbReference type="EMBL" id="KAG7347457.1"/>
    </source>
</evidence>
<dbReference type="AlphaFoldDB" id="A0A9K3PH38"/>
<keyword evidence="1" id="KW-0812">Transmembrane</keyword>
<dbReference type="Proteomes" id="UP000693970">
    <property type="component" value="Unassembled WGS sequence"/>
</dbReference>
<keyword evidence="1" id="KW-1133">Transmembrane helix</keyword>
<gene>
    <name evidence="3" type="ORF">IV203_016162</name>
</gene>
<reference evidence="3" key="1">
    <citation type="journal article" date="2021" name="Sci. Rep.">
        <title>Diploid genomic architecture of Nitzschia inconspicua, an elite biomass production diatom.</title>
        <authorList>
            <person name="Oliver A."/>
            <person name="Podell S."/>
            <person name="Pinowska A."/>
            <person name="Traller J.C."/>
            <person name="Smith S.R."/>
            <person name="McClure R."/>
            <person name="Beliaev A."/>
            <person name="Bohutskyi P."/>
            <person name="Hill E.A."/>
            <person name="Rabines A."/>
            <person name="Zheng H."/>
            <person name="Allen L.Z."/>
            <person name="Kuo A."/>
            <person name="Grigoriev I.V."/>
            <person name="Allen A.E."/>
            <person name="Hazlebeck D."/>
            <person name="Allen E.E."/>
        </authorList>
    </citation>
    <scope>NUCLEOTIDE SEQUENCE</scope>
    <source>
        <strain evidence="3">Hildebrandi</strain>
    </source>
</reference>
<evidence type="ECO:0000313" key="4">
    <source>
        <dbReference type="Proteomes" id="UP000693970"/>
    </source>
</evidence>
<organism evidence="3 4">
    <name type="scientific">Nitzschia inconspicua</name>
    <dbReference type="NCBI Taxonomy" id="303405"/>
    <lineage>
        <taxon>Eukaryota</taxon>
        <taxon>Sar</taxon>
        <taxon>Stramenopiles</taxon>
        <taxon>Ochrophyta</taxon>
        <taxon>Bacillariophyta</taxon>
        <taxon>Bacillariophyceae</taxon>
        <taxon>Bacillariophycidae</taxon>
        <taxon>Bacillariales</taxon>
        <taxon>Bacillariaceae</taxon>
        <taxon>Nitzschia</taxon>
    </lineage>
</organism>
<evidence type="ECO:0000256" key="2">
    <source>
        <dbReference type="SAM" id="SignalP"/>
    </source>
</evidence>
<accession>A0A9K3PH38</accession>
<evidence type="ECO:0008006" key="5">
    <source>
        <dbReference type="Google" id="ProtNLM"/>
    </source>
</evidence>
<dbReference type="OrthoDB" id="45035at2759"/>
<feature type="transmembrane region" description="Helical" evidence="1">
    <location>
        <begin position="345"/>
        <end position="363"/>
    </location>
</feature>
<evidence type="ECO:0000256" key="1">
    <source>
        <dbReference type="SAM" id="Phobius"/>
    </source>
</evidence>
<name>A0A9K3PH38_9STRA</name>
<feature type="chain" id="PRO_5039891129" description="Plastid lipid-associated protein/fibrillin conserved domain-containing protein" evidence="2">
    <location>
        <begin position="22"/>
        <end position="379"/>
    </location>
</feature>
<comment type="caution">
    <text evidence="3">The sequence shown here is derived from an EMBL/GenBank/DDBJ whole genome shotgun (WGS) entry which is preliminary data.</text>
</comment>